<keyword evidence="1" id="KW-1133">Transmembrane helix</keyword>
<accession>A0A158G2V1</accession>
<keyword evidence="1" id="KW-0472">Membrane</keyword>
<evidence type="ECO:0000313" key="3">
    <source>
        <dbReference type="Proteomes" id="UP000054893"/>
    </source>
</evidence>
<evidence type="ECO:0000256" key="1">
    <source>
        <dbReference type="SAM" id="Phobius"/>
    </source>
</evidence>
<reference evidence="2 3" key="1">
    <citation type="submission" date="2016-01" db="EMBL/GenBank/DDBJ databases">
        <authorList>
            <person name="Oliw E.H."/>
        </authorList>
    </citation>
    <scope>NUCLEOTIDE SEQUENCE [LARGE SCALE GENOMIC DNA]</scope>
    <source>
        <strain evidence="2">LMG 22029</strain>
    </source>
</reference>
<name>A0A158G2V1_CABSO</name>
<evidence type="ECO:0000313" key="2">
    <source>
        <dbReference type="EMBL" id="SAL25949.1"/>
    </source>
</evidence>
<dbReference type="EMBL" id="FCOC02000004">
    <property type="protein sequence ID" value="SAL25949.1"/>
    <property type="molecule type" value="Genomic_DNA"/>
</dbReference>
<keyword evidence="1" id="KW-0812">Transmembrane</keyword>
<dbReference type="Proteomes" id="UP000054893">
    <property type="component" value="Unassembled WGS sequence"/>
</dbReference>
<evidence type="ECO:0008006" key="4">
    <source>
        <dbReference type="Google" id="ProtNLM"/>
    </source>
</evidence>
<organism evidence="2 3">
    <name type="scientific">Caballeronia sordidicola</name>
    <name type="common">Burkholderia sordidicola</name>
    <dbReference type="NCBI Taxonomy" id="196367"/>
    <lineage>
        <taxon>Bacteria</taxon>
        <taxon>Pseudomonadati</taxon>
        <taxon>Pseudomonadota</taxon>
        <taxon>Betaproteobacteria</taxon>
        <taxon>Burkholderiales</taxon>
        <taxon>Burkholderiaceae</taxon>
        <taxon>Caballeronia</taxon>
    </lineage>
</organism>
<gene>
    <name evidence="2" type="ORF">AWB64_02116</name>
</gene>
<protein>
    <recommendedName>
        <fullName evidence="4">Transmembrane protein</fullName>
    </recommendedName>
</protein>
<dbReference type="AlphaFoldDB" id="A0A158G2V1"/>
<proteinExistence type="predicted"/>
<sequence length="82" mass="9393">MTFSTSGPTDCPTIGFILVNGRTNMKRARTVKHKLERIWDQGMEKRLEILRKTYRRGDTLIVFGFAVLLLAMVAMMGIFVWG</sequence>
<feature type="transmembrane region" description="Helical" evidence="1">
    <location>
        <begin position="60"/>
        <end position="81"/>
    </location>
</feature>